<protein>
    <submittedName>
        <fullName evidence="2">Uncharacterized protein</fullName>
    </submittedName>
</protein>
<sequence length="131" mass="15011">MPSIEPTLEDFRTLLLITYHCEIANEDEFQRMLQKTAYPYSNEEFWNDSKRHEVKNNSPFAFRNEKDEMLAPIAYGLIGYVKSFVLAVSVLCVGVPNVTRRSLGLVLDQSTVLYQRILKTCTITDCDDGIP</sequence>
<name>A0AA89BN28_PINIB</name>
<dbReference type="Proteomes" id="UP001186944">
    <property type="component" value="Unassembled WGS sequence"/>
</dbReference>
<comment type="caution">
    <text evidence="2">The sequence shown here is derived from an EMBL/GenBank/DDBJ whole genome shotgun (WGS) entry which is preliminary data.</text>
</comment>
<keyword evidence="1" id="KW-0812">Transmembrane</keyword>
<evidence type="ECO:0000313" key="3">
    <source>
        <dbReference type="Proteomes" id="UP001186944"/>
    </source>
</evidence>
<dbReference type="EMBL" id="VSWD01000013">
    <property type="protein sequence ID" value="KAK3085085.1"/>
    <property type="molecule type" value="Genomic_DNA"/>
</dbReference>
<evidence type="ECO:0000256" key="1">
    <source>
        <dbReference type="SAM" id="Phobius"/>
    </source>
</evidence>
<evidence type="ECO:0000313" key="2">
    <source>
        <dbReference type="EMBL" id="KAK3085085.1"/>
    </source>
</evidence>
<gene>
    <name evidence="2" type="ORF">FSP39_024041</name>
</gene>
<keyword evidence="1" id="KW-1133">Transmembrane helix</keyword>
<organism evidence="2 3">
    <name type="scientific">Pinctada imbricata</name>
    <name type="common">Atlantic pearl-oyster</name>
    <name type="synonym">Pinctada martensii</name>
    <dbReference type="NCBI Taxonomy" id="66713"/>
    <lineage>
        <taxon>Eukaryota</taxon>
        <taxon>Metazoa</taxon>
        <taxon>Spiralia</taxon>
        <taxon>Lophotrochozoa</taxon>
        <taxon>Mollusca</taxon>
        <taxon>Bivalvia</taxon>
        <taxon>Autobranchia</taxon>
        <taxon>Pteriomorphia</taxon>
        <taxon>Pterioida</taxon>
        <taxon>Pterioidea</taxon>
        <taxon>Pteriidae</taxon>
        <taxon>Pinctada</taxon>
    </lineage>
</organism>
<proteinExistence type="predicted"/>
<accession>A0AA89BN28</accession>
<keyword evidence="1" id="KW-0472">Membrane</keyword>
<dbReference type="AlphaFoldDB" id="A0AA89BN28"/>
<keyword evidence="3" id="KW-1185">Reference proteome</keyword>
<reference evidence="2" key="1">
    <citation type="submission" date="2019-08" db="EMBL/GenBank/DDBJ databases">
        <title>The improved chromosome-level genome for the pearl oyster Pinctada fucata martensii using PacBio sequencing and Hi-C.</title>
        <authorList>
            <person name="Zheng Z."/>
        </authorList>
    </citation>
    <scope>NUCLEOTIDE SEQUENCE</scope>
    <source>
        <strain evidence="2">ZZ-2019</strain>
        <tissue evidence="2">Adductor muscle</tissue>
    </source>
</reference>
<feature type="transmembrane region" description="Helical" evidence="1">
    <location>
        <begin position="73"/>
        <end position="95"/>
    </location>
</feature>